<evidence type="ECO:0000313" key="2">
    <source>
        <dbReference type="EMBL" id="TWT60780.1"/>
    </source>
</evidence>
<comment type="caution">
    <text evidence="2">The sequence shown here is derived from an EMBL/GenBank/DDBJ whole genome shotgun (WGS) entry which is preliminary data.</text>
</comment>
<proteinExistence type="predicted"/>
<keyword evidence="3" id="KW-1185">Reference proteome</keyword>
<dbReference type="AlphaFoldDB" id="A0A5C5XCS7"/>
<organism evidence="2 3">
    <name type="scientific">Rubinisphaera italica</name>
    <dbReference type="NCBI Taxonomy" id="2527969"/>
    <lineage>
        <taxon>Bacteria</taxon>
        <taxon>Pseudomonadati</taxon>
        <taxon>Planctomycetota</taxon>
        <taxon>Planctomycetia</taxon>
        <taxon>Planctomycetales</taxon>
        <taxon>Planctomycetaceae</taxon>
        <taxon>Rubinisphaera</taxon>
    </lineage>
</organism>
<feature type="region of interest" description="Disordered" evidence="1">
    <location>
        <begin position="1"/>
        <end position="24"/>
    </location>
</feature>
<protein>
    <submittedName>
        <fullName evidence="2">Uncharacterized protein</fullName>
    </submittedName>
</protein>
<gene>
    <name evidence="2" type="ORF">Pan54_15070</name>
</gene>
<evidence type="ECO:0000313" key="3">
    <source>
        <dbReference type="Proteomes" id="UP000316095"/>
    </source>
</evidence>
<accession>A0A5C5XCS7</accession>
<evidence type="ECO:0000256" key="1">
    <source>
        <dbReference type="SAM" id="MobiDB-lite"/>
    </source>
</evidence>
<name>A0A5C5XCS7_9PLAN</name>
<dbReference type="Proteomes" id="UP000316095">
    <property type="component" value="Unassembled WGS sequence"/>
</dbReference>
<sequence length="85" mass="9194">MDVLDAPGNSSLQQNAEKSKDQHHIYVTKSAARNRTLGLRLIAAQTFHGPHPHPAATSNRVGKAIHRSLHVSVKPPSMTNVAPVM</sequence>
<dbReference type="EMBL" id="SJPG01000001">
    <property type="protein sequence ID" value="TWT60780.1"/>
    <property type="molecule type" value="Genomic_DNA"/>
</dbReference>
<reference evidence="2 3" key="1">
    <citation type="submission" date="2019-02" db="EMBL/GenBank/DDBJ databases">
        <title>Deep-cultivation of Planctomycetes and their phenomic and genomic characterization uncovers novel biology.</title>
        <authorList>
            <person name="Wiegand S."/>
            <person name="Jogler M."/>
            <person name="Boedeker C."/>
            <person name="Pinto D."/>
            <person name="Vollmers J."/>
            <person name="Rivas-Marin E."/>
            <person name="Kohn T."/>
            <person name="Peeters S.H."/>
            <person name="Heuer A."/>
            <person name="Rast P."/>
            <person name="Oberbeckmann S."/>
            <person name="Bunk B."/>
            <person name="Jeske O."/>
            <person name="Meyerdierks A."/>
            <person name="Storesund J.E."/>
            <person name="Kallscheuer N."/>
            <person name="Luecker S."/>
            <person name="Lage O.M."/>
            <person name="Pohl T."/>
            <person name="Merkel B.J."/>
            <person name="Hornburger P."/>
            <person name="Mueller R.-W."/>
            <person name="Bruemmer F."/>
            <person name="Labrenz M."/>
            <person name="Spormann A.M."/>
            <person name="Op Den Camp H."/>
            <person name="Overmann J."/>
            <person name="Amann R."/>
            <person name="Jetten M.S.M."/>
            <person name="Mascher T."/>
            <person name="Medema M.H."/>
            <person name="Devos D.P."/>
            <person name="Kaster A.-K."/>
            <person name="Ovreas L."/>
            <person name="Rohde M."/>
            <person name="Galperin M.Y."/>
            <person name="Jogler C."/>
        </authorList>
    </citation>
    <scope>NUCLEOTIDE SEQUENCE [LARGE SCALE GENOMIC DNA]</scope>
    <source>
        <strain evidence="2 3">Pan54</strain>
    </source>
</reference>